<dbReference type="RefSeq" id="WP_142892435.1">
    <property type="nucleotide sequence ID" value="NZ_ML660161.1"/>
</dbReference>
<evidence type="ECO:0000256" key="6">
    <source>
        <dbReference type="ARBA" id="ARBA00005412"/>
    </source>
</evidence>
<keyword evidence="15 18" id="KW-0057">Aromatic amino acid biosynthesis</keyword>
<dbReference type="FunFam" id="3.40.50.1970:FF:000001">
    <property type="entry name" value="3-dehydroquinate synthase"/>
    <property type="match status" value="1"/>
</dbReference>
<comment type="similarity">
    <text evidence="6 18">Belongs to the sugar phosphate cyclases superfamily. Dehydroquinate synthase family.</text>
</comment>
<dbReference type="GO" id="GO:0003856">
    <property type="term" value="F:3-dehydroquinate synthase activity"/>
    <property type="evidence" value="ECO:0007669"/>
    <property type="project" value="UniProtKB-UniRule"/>
</dbReference>
<evidence type="ECO:0000256" key="17">
    <source>
        <dbReference type="ARBA" id="ARBA00023285"/>
    </source>
</evidence>
<keyword evidence="12 18" id="KW-0547">Nucleotide-binding</keyword>
<proteinExistence type="inferred from homology"/>
<evidence type="ECO:0000256" key="18">
    <source>
        <dbReference type="HAMAP-Rule" id="MF_00110"/>
    </source>
</evidence>
<evidence type="ECO:0000259" key="20">
    <source>
        <dbReference type="Pfam" id="PF24621"/>
    </source>
</evidence>
<feature type="binding site" evidence="18">
    <location>
        <begin position="69"/>
        <end position="74"/>
    </location>
    <ligand>
        <name>NAD(+)</name>
        <dbReference type="ChEBI" id="CHEBI:57540"/>
    </ligand>
</feature>
<feature type="binding site" evidence="18">
    <location>
        <position position="262"/>
    </location>
    <ligand>
        <name>Zn(2+)</name>
        <dbReference type="ChEBI" id="CHEBI:29105"/>
    </ligand>
</feature>
<dbReference type="GO" id="GO:0046872">
    <property type="term" value="F:metal ion binding"/>
    <property type="evidence" value="ECO:0007669"/>
    <property type="project" value="UniProtKB-KW"/>
</dbReference>
<dbReference type="InterPro" id="IPR030963">
    <property type="entry name" value="DHQ_synth_fam"/>
</dbReference>
<evidence type="ECO:0000256" key="7">
    <source>
        <dbReference type="ARBA" id="ARBA00013031"/>
    </source>
</evidence>
<dbReference type="GO" id="GO:0009423">
    <property type="term" value="P:chorismate biosynthetic process"/>
    <property type="evidence" value="ECO:0007669"/>
    <property type="project" value="UniProtKB-UniRule"/>
</dbReference>
<evidence type="ECO:0000313" key="21">
    <source>
        <dbReference type="EMBL" id="TQV88950.1"/>
    </source>
</evidence>
<dbReference type="InterPro" id="IPR050071">
    <property type="entry name" value="Dehydroquinate_synthase"/>
</dbReference>
<keyword evidence="22" id="KW-1185">Reference proteome</keyword>
<dbReference type="SUPFAM" id="SSF56796">
    <property type="entry name" value="Dehydroquinate synthase-like"/>
    <property type="match status" value="1"/>
</dbReference>
<feature type="domain" description="3-dehydroquinate synthase C-terminal" evidence="20">
    <location>
        <begin position="179"/>
        <end position="323"/>
    </location>
</feature>
<organism evidence="21 22">
    <name type="scientific">Aliikangiella coralliicola</name>
    <dbReference type="NCBI Taxonomy" id="2592383"/>
    <lineage>
        <taxon>Bacteria</taxon>
        <taxon>Pseudomonadati</taxon>
        <taxon>Pseudomonadota</taxon>
        <taxon>Gammaproteobacteria</taxon>
        <taxon>Oceanospirillales</taxon>
        <taxon>Pleioneaceae</taxon>
        <taxon>Aliikangiella</taxon>
    </lineage>
</organism>
<evidence type="ECO:0000313" key="22">
    <source>
        <dbReference type="Proteomes" id="UP000315439"/>
    </source>
</evidence>
<evidence type="ECO:0000256" key="8">
    <source>
        <dbReference type="ARBA" id="ARBA00017684"/>
    </source>
</evidence>
<dbReference type="GO" id="GO:0005737">
    <property type="term" value="C:cytoplasm"/>
    <property type="evidence" value="ECO:0007669"/>
    <property type="project" value="UniProtKB-SubCell"/>
</dbReference>
<feature type="binding site" evidence="18">
    <location>
        <position position="182"/>
    </location>
    <ligand>
        <name>Zn(2+)</name>
        <dbReference type="ChEBI" id="CHEBI:29105"/>
    </ligand>
</feature>
<reference evidence="21 22" key="1">
    <citation type="submission" date="2019-07" db="EMBL/GenBank/DDBJ databases">
        <title>Draft genome for Aliikangiella sp. M105.</title>
        <authorList>
            <person name="Wang G."/>
        </authorList>
    </citation>
    <scope>NUCLEOTIDE SEQUENCE [LARGE SCALE GENOMIC DNA]</scope>
    <source>
        <strain evidence="21 22">M105</strain>
    </source>
</reference>
<comment type="pathway">
    <text evidence="5 18">Metabolic intermediate biosynthesis; chorismate biosynthesis; chorismate from D-erythrose 4-phosphate and phosphoenolpyruvate: step 2/7.</text>
</comment>
<dbReference type="GO" id="GO:0009073">
    <property type="term" value="P:aromatic amino acid family biosynthetic process"/>
    <property type="evidence" value="ECO:0007669"/>
    <property type="project" value="UniProtKB-KW"/>
</dbReference>
<sequence length="360" mass="39532">MRQLALDLGERSYGIYIKEGLLTDSQLFSQFCRGENILILSNDMVAPLYFEQLKTSLPDKTIHQFILPDGEIYKNLSHYSEVLDYLVTQGFRRNDTLIALGGGVVGDLGGFVAASYQRGMGFIQVPTSLLAQVDSSVGGKTAVNHPLGKNMIGAFYQPLAVIIDTNTLDSLPEKEFVSGLAEVAKYAMLGANEVNKLLTEDTAAVLARDKTKLADLIYYSCAKKAQVVAEDEEEKGNRALLNLGHTFGHALERLTDYKRYLHGEAVAIGIHIAINLSLEKTLIAPKTAELYRNLLNKLGLPDKAEIVANTGDFLEAMKLDKKNVSDKYRLVLPTDSACVIVEEDDIEMMGRAITQQLVAA</sequence>
<evidence type="ECO:0000256" key="12">
    <source>
        <dbReference type="ARBA" id="ARBA00022741"/>
    </source>
</evidence>
<dbReference type="CDD" id="cd08195">
    <property type="entry name" value="DHQS"/>
    <property type="match status" value="1"/>
</dbReference>
<dbReference type="InterPro" id="IPR030960">
    <property type="entry name" value="DHQS/DOIS_N"/>
</dbReference>
<protein>
    <recommendedName>
        <fullName evidence="8 18">3-dehydroquinate synthase</fullName>
        <shortName evidence="18">DHQS</shortName>
        <ecNumber evidence="7 18">4.2.3.4</ecNumber>
    </recommendedName>
</protein>
<evidence type="ECO:0000256" key="13">
    <source>
        <dbReference type="ARBA" id="ARBA00022833"/>
    </source>
</evidence>
<evidence type="ECO:0000256" key="15">
    <source>
        <dbReference type="ARBA" id="ARBA00023141"/>
    </source>
</evidence>
<name>A0A545UHK9_9GAMM</name>
<dbReference type="PIRSF" id="PIRSF001455">
    <property type="entry name" value="DHQ_synth"/>
    <property type="match status" value="1"/>
</dbReference>
<dbReference type="InterPro" id="IPR056179">
    <property type="entry name" value="DHQS_C"/>
</dbReference>
<dbReference type="OrthoDB" id="9806583at2"/>
<evidence type="ECO:0000256" key="3">
    <source>
        <dbReference type="ARBA" id="ARBA00003485"/>
    </source>
</evidence>
<evidence type="ECO:0000256" key="2">
    <source>
        <dbReference type="ARBA" id="ARBA00001911"/>
    </source>
</evidence>
<keyword evidence="10 18" id="KW-0028">Amino-acid biosynthesis</keyword>
<dbReference type="UniPathway" id="UPA00053">
    <property type="reaction ID" value="UER00085"/>
</dbReference>
<evidence type="ECO:0000256" key="14">
    <source>
        <dbReference type="ARBA" id="ARBA00023027"/>
    </source>
</evidence>
<evidence type="ECO:0000256" key="9">
    <source>
        <dbReference type="ARBA" id="ARBA00022490"/>
    </source>
</evidence>
<dbReference type="PANTHER" id="PTHR43622">
    <property type="entry name" value="3-DEHYDROQUINATE SYNTHASE"/>
    <property type="match status" value="1"/>
</dbReference>
<dbReference type="NCBIfam" id="TIGR01357">
    <property type="entry name" value="aroB"/>
    <property type="match status" value="1"/>
</dbReference>
<evidence type="ECO:0000256" key="5">
    <source>
        <dbReference type="ARBA" id="ARBA00004661"/>
    </source>
</evidence>
<keyword evidence="11 18" id="KW-0479">Metal-binding</keyword>
<accession>A0A545UHK9</accession>
<comment type="function">
    <text evidence="3 18">Catalyzes the conversion of 3-deoxy-D-arabino-heptulosonate 7-phosphate (DAHP) to dehydroquinate (DHQ).</text>
</comment>
<dbReference type="Pfam" id="PF01761">
    <property type="entry name" value="DHQ_synthase"/>
    <property type="match status" value="1"/>
</dbReference>
<comment type="caution">
    <text evidence="21">The sequence shown here is derived from an EMBL/GenBank/DDBJ whole genome shotgun (WGS) entry which is preliminary data.</text>
</comment>
<dbReference type="EC" id="4.2.3.4" evidence="7 18"/>
<dbReference type="GO" id="GO:0008652">
    <property type="term" value="P:amino acid biosynthetic process"/>
    <property type="evidence" value="ECO:0007669"/>
    <property type="project" value="UniProtKB-KW"/>
</dbReference>
<evidence type="ECO:0000256" key="10">
    <source>
        <dbReference type="ARBA" id="ARBA00022605"/>
    </source>
</evidence>
<gene>
    <name evidence="18 21" type="primary">aroB</name>
    <name evidence="21" type="ORF">FLL46_05295</name>
</gene>
<evidence type="ECO:0000256" key="1">
    <source>
        <dbReference type="ARBA" id="ARBA00001393"/>
    </source>
</evidence>
<comment type="subcellular location">
    <subcellularLocation>
        <location evidence="4 18">Cytoplasm</location>
    </subcellularLocation>
</comment>
<evidence type="ECO:0000256" key="16">
    <source>
        <dbReference type="ARBA" id="ARBA00023239"/>
    </source>
</evidence>
<evidence type="ECO:0000259" key="19">
    <source>
        <dbReference type="Pfam" id="PF01761"/>
    </source>
</evidence>
<comment type="catalytic activity">
    <reaction evidence="1 18">
        <text>7-phospho-2-dehydro-3-deoxy-D-arabino-heptonate = 3-dehydroquinate + phosphate</text>
        <dbReference type="Rhea" id="RHEA:21968"/>
        <dbReference type="ChEBI" id="CHEBI:32364"/>
        <dbReference type="ChEBI" id="CHEBI:43474"/>
        <dbReference type="ChEBI" id="CHEBI:58394"/>
        <dbReference type="EC" id="4.2.3.4"/>
    </reaction>
</comment>
<dbReference type="GO" id="GO:0000166">
    <property type="term" value="F:nucleotide binding"/>
    <property type="evidence" value="ECO:0007669"/>
    <property type="project" value="UniProtKB-KW"/>
</dbReference>
<keyword evidence="17 18" id="KW-0170">Cobalt</keyword>
<dbReference type="Gene3D" id="1.20.1090.10">
    <property type="entry name" value="Dehydroquinate synthase-like - alpha domain"/>
    <property type="match status" value="1"/>
</dbReference>
<feature type="binding site" evidence="18">
    <location>
        <begin position="127"/>
        <end position="128"/>
    </location>
    <ligand>
        <name>NAD(+)</name>
        <dbReference type="ChEBI" id="CHEBI:57540"/>
    </ligand>
</feature>
<feature type="binding site" evidence="18">
    <location>
        <begin position="103"/>
        <end position="107"/>
    </location>
    <ligand>
        <name>NAD(+)</name>
        <dbReference type="ChEBI" id="CHEBI:57540"/>
    </ligand>
</feature>
<keyword evidence="13 18" id="KW-0862">Zinc</keyword>
<dbReference type="EMBL" id="VIKS01000003">
    <property type="protein sequence ID" value="TQV88950.1"/>
    <property type="molecule type" value="Genomic_DNA"/>
</dbReference>
<feature type="binding site" evidence="18">
    <location>
        <position position="245"/>
    </location>
    <ligand>
        <name>Zn(2+)</name>
        <dbReference type="ChEBI" id="CHEBI:29105"/>
    </ligand>
</feature>
<feature type="binding site" evidence="18">
    <location>
        <position position="149"/>
    </location>
    <ligand>
        <name>NAD(+)</name>
        <dbReference type="ChEBI" id="CHEBI:57540"/>
    </ligand>
</feature>
<comment type="cofactor">
    <cofactor evidence="18">
        <name>Co(2+)</name>
        <dbReference type="ChEBI" id="CHEBI:48828"/>
    </cofactor>
    <cofactor evidence="18">
        <name>Zn(2+)</name>
        <dbReference type="ChEBI" id="CHEBI:29105"/>
    </cofactor>
    <text evidence="18">Binds 1 divalent metal cation per subunit. Can use either Co(2+) or Zn(2+).</text>
</comment>
<dbReference type="Pfam" id="PF24621">
    <property type="entry name" value="DHQS_C"/>
    <property type="match status" value="1"/>
</dbReference>
<keyword evidence="16 18" id="KW-0456">Lyase</keyword>
<dbReference type="InterPro" id="IPR016037">
    <property type="entry name" value="DHQ_synth_AroB"/>
</dbReference>
<dbReference type="PANTHER" id="PTHR43622:SF7">
    <property type="entry name" value="3-DEHYDROQUINATE SYNTHASE, CHLOROPLASTIC"/>
    <property type="match status" value="1"/>
</dbReference>
<dbReference type="Gene3D" id="3.40.50.1970">
    <property type="match status" value="1"/>
</dbReference>
<evidence type="ECO:0000256" key="4">
    <source>
        <dbReference type="ARBA" id="ARBA00004496"/>
    </source>
</evidence>
<dbReference type="AlphaFoldDB" id="A0A545UHK9"/>
<comment type="cofactor">
    <cofactor evidence="2 18">
        <name>NAD(+)</name>
        <dbReference type="ChEBI" id="CHEBI:57540"/>
    </cofactor>
</comment>
<comment type="caution">
    <text evidence="18">Lacks conserved residue(s) required for the propagation of feature annotation.</text>
</comment>
<keyword evidence="14 18" id="KW-0520">NAD</keyword>
<keyword evidence="9 18" id="KW-0963">Cytoplasm</keyword>
<feature type="binding site" evidence="18">
    <location>
        <position position="140"/>
    </location>
    <ligand>
        <name>NAD(+)</name>
        <dbReference type="ChEBI" id="CHEBI:57540"/>
    </ligand>
</feature>
<evidence type="ECO:0000256" key="11">
    <source>
        <dbReference type="ARBA" id="ARBA00022723"/>
    </source>
</evidence>
<dbReference type="Proteomes" id="UP000315439">
    <property type="component" value="Unassembled WGS sequence"/>
</dbReference>
<feature type="domain" description="3-dehydroquinate synthase N-terminal" evidence="19">
    <location>
        <begin position="65"/>
        <end position="177"/>
    </location>
</feature>
<dbReference type="HAMAP" id="MF_00110">
    <property type="entry name" value="DHQ_synthase"/>
    <property type="match status" value="1"/>
</dbReference>